<sequence>MKELAKGNLRRAVWRVKSASAYKIVLQLRCQSAMRTVSIPAAQTQDILARIQTFEVPPPQLNVYQCEEGLPGEHLMDLRADSQQTKSWAGSARKKF</sequence>
<dbReference type="EMBL" id="AKHW03002566">
    <property type="protein sequence ID" value="KYO37876.1"/>
    <property type="molecule type" value="Genomic_DNA"/>
</dbReference>
<dbReference type="Proteomes" id="UP000050525">
    <property type="component" value="Unassembled WGS sequence"/>
</dbReference>
<keyword evidence="2" id="KW-1185">Reference proteome</keyword>
<reference evidence="1 2" key="1">
    <citation type="journal article" date="2012" name="Genome Biol.">
        <title>Sequencing three crocodilian genomes to illuminate the evolution of archosaurs and amniotes.</title>
        <authorList>
            <person name="St John J.A."/>
            <person name="Braun E.L."/>
            <person name="Isberg S.R."/>
            <person name="Miles L.G."/>
            <person name="Chong A.Y."/>
            <person name="Gongora J."/>
            <person name="Dalzell P."/>
            <person name="Moran C."/>
            <person name="Bed'hom B."/>
            <person name="Abzhanov A."/>
            <person name="Burgess S.C."/>
            <person name="Cooksey A.M."/>
            <person name="Castoe T.A."/>
            <person name="Crawford N.G."/>
            <person name="Densmore L.D."/>
            <person name="Drew J.C."/>
            <person name="Edwards S.V."/>
            <person name="Faircloth B.C."/>
            <person name="Fujita M.K."/>
            <person name="Greenwold M.J."/>
            <person name="Hoffmann F.G."/>
            <person name="Howard J.M."/>
            <person name="Iguchi T."/>
            <person name="Janes D.E."/>
            <person name="Khan S.Y."/>
            <person name="Kohno S."/>
            <person name="de Koning A.J."/>
            <person name="Lance S.L."/>
            <person name="McCarthy F.M."/>
            <person name="McCormack J.E."/>
            <person name="Merchant M.E."/>
            <person name="Peterson D.G."/>
            <person name="Pollock D.D."/>
            <person name="Pourmand N."/>
            <person name="Raney B.J."/>
            <person name="Roessler K.A."/>
            <person name="Sanford J.R."/>
            <person name="Sawyer R.H."/>
            <person name="Schmidt C.J."/>
            <person name="Triplett E.W."/>
            <person name="Tuberville T.D."/>
            <person name="Venegas-Anaya M."/>
            <person name="Howard J.T."/>
            <person name="Jarvis E.D."/>
            <person name="Guillette L.J.Jr."/>
            <person name="Glenn T.C."/>
            <person name="Green R.E."/>
            <person name="Ray D.A."/>
        </authorList>
    </citation>
    <scope>NUCLEOTIDE SEQUENCE [LARGE SCALE GENOMIC DNA]</scope>
    <source>
        <strain evidence="1">KSC_2009_1</strain>
    </source>
</reference>
<gene>
    <name evidence="1" type="ORF">Y1Q_0010317</name>
</gene>
<organism evidence="1 2">
    <name type="scientific">Alligator mississippiensis</name>
    <name type="common">American alligator</name>
    <dbReference type="NCBI Taxonomy" id="8496"/>
    <lineage>
        <taxon>Eukaryota</taxon>
        <taxon>Metazoa</taxon>
        <taxon>Chordata</taxon>
        <taxon>Craniata</taxon>
        <taxon>Vertebrata</taxon>
        <taxon>Euteleostomi</taxon>
        <taxon>Archelosauria</taxon>
        <taxon>Archosauria</taxon>
        <taxon>Crocodylia</taxon>
        <taxon>Alligatoridae</taxon>
        <taxon>Alligatorinae</taxon>
        <taxon>Alligator</taxon>
    </lineage>
</organism>
<dbReference type="AlphaFoldDB" id="A0A151NM29"/>
<name>A0A151NM29_ALLMI</name>
<evidence type="ECO:0000313" key="2">
    <source>
        <dbReference type="Proteomes" id="UP000050525"/>
    </source>
</evidence>
<protein>
    <submittedName>
        <fullName evidence="1">Uncharacterized protein</fullName>
    </submittedName>
</protein>
<comment type="caution">
    <text evidence="1">The sequence shown here is derived from an EMBL/GenBank/DDBJ whole genome shotgun (WGS) entry which is preliminary data.</text>
</comment>
<accession>A0A151NM29</accession>
<evidence type="ECO:0000313" key="1">
    <source>
        <dbReference type="EMBL" id="KYO37876.1"/>
    </source>
</evidence>
<proteinExistence type="predicted"/>